<keyword evidence="3" id="KW-1185">Reference proteome</keyword>
<dbReference type="Pfam" id="PF13858">
    <property type="entry name" value="DUF4199"/>
    <property type="match status" value="1"/>
</dbReference>
<protein>
    <submittedName>
        <fullName evidence="2">Uncharacterized protein DUF4199</fullName>
    </submittedName>
</protein>
<reference evidence="2 3" key="1">
    <citation type="submission" date="2018-05" db="EMBL/GenBank/DDBJ databases">
        <title>Genomic Encyclopedia of Archaeal and Bacterial Type Strains, Phase II (KMG-II): from individual species to whole genera.</title>
        <authorList>
            <person name="Goeker M."/>
        </authorList>
    </citation>
    <scope>NUCLEOTIDE SEQUENCE [LARGE SCALE GENOMIC DNA]</scope>
    <source>
        <strain evidence="2 3">DSM 19975</strain>
    </source>
</reference>
<keyword evidence="1" id="KW-0472">Membrane</keyword>
<organism evidence="2 3">
    <name type="scientific">Mucilaginibacter oryzae</name>
    <dbReference type="NCBI Taxonomy" id="468058"/>
    <lineage>
        <taxon>Bacteria</taxon>
        <taxon>Pseudomonadati</taxon>
        <taxon>Bacteroidota</taxon>
        <taxon>Sphingobacteriia</taxon>
        <taxon>Sphingobacteriales</taxon>
        <taxon>Sphingobacteriaceae</taxon>
        <taxon>Mucilaginibacter</taxon>
    </lineage>
</organism>
<gene>
    <name evidence="2" type="ORF">LX99_01798</name>
</gene>
<feature type="transmembrane region" description="Helical" evidence="1">
    <location>
        <begin position="17"/>
        <end position="44"/>
    </location>
</feature>
<feature type="transmembrane region" description="Helical" evidence="1">
    <location>
        <begin position="162"/>
        <end position="183"/>
    </location>
</feature>
<dbReference type="EMBL" id="QGHA01000002">
    <property type="protein sequence ID" value="PWK79341.1"/>
    <property type="molecule type" value="Genomic_DNA"/>
</dbReference>
<keyword evidence="1" id="KW-0812">Transmembrane</keyword>
<dbReference type="AlphaFoldDB" id="A0A316HH03"/>
<evidence type="ECO:0000313" key="2">
    <source>
        <dbReference type="EMBL" id="PWK79341.1"/>
    </source>
</evidence>
<evidence type="ECO:0000256" key="1">
    <source>
        <dbReference type="SAM" id="Phobius"/>
    </source>
</evidence>
<dbReference type="RefSeq" id="WP_109607522.1">
    <property type="nucleotide sequence ID" value="NZ_QGHA01000002.1"/>
</dbReference>
<evidence type="ECO:0000313" key="3">
    <source>
        <dbReference type="Proteomes" id="UP000245678"/>
    </source>
</evidence>
<proteinExistence type="predicted"/>
<sequence>MSAEIDKTIKIQGLIRGLLLGAILTVISIGYFYFMIGVASAVAITVGSMLFTYILPIAVAALFCLGLRKKIGGFWTLRQAATGIFIMFVISYLTIFIARDQVFARVIEPNMVEKTKTAMISALNKLKDATTKPDEKKAADAKILEMRKGFDSDKNVSIGQQIQGFGVTIIFLFVLAIAFAAFFKREPPGYVAGN</sequence>
<comment type="caution">
    <text evidence="2">The sequence shown here is derived from an EMBL/GenBank/DDBJ whole genome shotgun (WGS) entry which is preliminary data.</text>
</comment>
<dbReference type="Proteomes" id="UP000245678">
    <property type="component" value="Unassembled WGS sequence"/>
</dbReference>
<dbReference type="InterPro" id="IPR025250">
    <property type="entry name" value="DUF4199"/>
</dbReference>
<keyword evidence="1" id="KW-1133">Transmembrane helix</keyword>
<feature type="transmembrane region" description="Helical" evidence="1">
    <location>
        <begin position="80"/>
        <end position="98"/>
    </location>
</feature>
<name>A0A316HH03_9SPHI</name>
<accession>A0A316HH03</accession>
<feature type="transmembrane region" description="Helical" evidence="1">
    <location>
        <begin position="50"/>
        <end position="68"/>
    </location>
</feature>